<dbReference type="InParanoid" id="M4F696"/>
<reference evidence="2 3" key="2">
    <citation type="journal article" date="2018" name="Hortic Res">
        <title>Improved Brassica rapa reference genome by single-molecule sequencing and chromosome conformation capture technologies.</title>
        <authorList>
            <person name="Zhang L."/>
            <person name="Cai X."/>
            <person name="Wu J."/>
            <person name="Liu M."/>
            <person name="Grob S."/>
            <person name="Cheng F."/>
            <person name="Liang J."/>
            <person name="Cai C."/>
            <person name="Liu Z."/>
            <person name="Liu B."/>
            <person name="Wang F."/>
            <person name="Li S."/>
            <person name="Liu F."/>
            <person name="Li X."/>
            <person name="Cheng L."/>
            <person name="Yang W."/>
            <person name="Li M.H."/>
            <person name="Grossniklaus U."/>
            <person name="Zheng H."/>
            <person name="Wang X."/>
        </authorList>
    </citation>
    <scope>NUCLEOTIDE SEQUENCE [LARGE SCALE GENOMIC DNA]</scope>
    <source>
        <strain evidence="2 3">cv. Chiifu-401-42</strain>
    </source>
</reference>
<dbReference type="PANTHER" id="PTHR33237:SF31">
    <property type="entry name" value="F2P16.13 PROTEIN"/>
    <property type="match status" value="1"/>
</dbReference>
<keyword evidence="3" id="KW-1185">Reference proteome</keyword>
<feature type="compositionally biased region" description="Basic and acidic residues" evidence="1">
    <location>
        <begin position="102"/>
        <end position="119"/>
    </location>
</feature>
<proteinExistence type="predicted"/>
<evidence type="ECO:0000256" key="1">
    <source>
        <dbReference type="SAM" id="MobiDB-lite"/>
    </source>
</evidence>
<dbReference type="Gramene" id="Bra036605.1">
    <property type="protein sequence ID" value="Bra036605.1-P"/>
    <property type="gene ID" value="Bra036605"/>
</dbReference>
<dbReference type="EnsemblPlants" id="Bra036605.1">
    <property type="protein sequence ID" value="Bra036605.1-P"/>
    <property type="gene ID" value="Bra036605"/>
</dbReference>
<feature type="region of interest" description="Disordered" evidence="1">
    <location>
        <begin position="160"/>
        <end position="179"/>
    </location>
</feature>
<feature type="region of interest" description="Disordered" evidence="1">
    <location>
        <begin position="46"/>
        <end position="70"/>
    </location>
</feature>
<dbReference type="PANTHER" id="PTHR33237">
    <property type="entry name" value="F2P16.13 PROTEIN-RELATED"/>
    <property type="match status" value="1"/>
</dbReference>
<evidence type="ECO:0000313" key="3">
    <source>
        <dbReference type="Proteomes" id="UP000011750"/>
    </source>
</evidence>
<evidence type="ECO:0000313" key="2">
    <source>
        <dbReference type="EnsemblPlants" id="Bra036605.1-P"/>
    </source>
</evidence>
<sequence>MTISVSSSNSPKPQIITEMSKDLPRIMPVSTSTSCMFRVSLCQKIKRPNTPEKTRRKNQKKTYKKKMKEEKGKRGFIRPGLVFPVKKMTSVISGAFRRKKTPKVENREQRDDSERETTEAAKSMAVVKAKPKHILLQKKSFWGSARIGLKILILGPRLKTRRRRRRRRRQRRSVSFSEGNGDEELCKKRILMGERCKPINRSGVLQYDGDGIIVPEP</sequence>
<feature type="compositionally biased region" description="Basic residues" evidence="1">
    <location>
        <begin position="160"/>
        <end position="172"/>
    </location>
</feature>
<dbReference type="HOGENOM" id="CLU_110873_0_0_1"/>
<organism evidence="2 3">
    <name type="scientific">Brassica campestris</name>
    <name type="common">Field mustard</name>
    <dbReference type="NCBI Taxonomy" id="3711"/>
    <lineage>
        <taxon>Eukaryota</taxon>
        <taxon>Viridiplantae</taxon>
        <taxon>Streptophyta</taxon>
        <taxon>Embryophyta</taxon>
        <taxon>Tracheophyta</taxon>
        <taxon>Spermatophyta</taxon>
        <taxon>Magnoliopsida</taxon>
        <taxon>eudicotyledons</taxon>
        <taxon>Gunneridae</taxon>
        <taxon>Pentapetalae</taxon>
        <taxon>rosids</taxon>
        <taxon>malvids</taxon>
        <taxon>Brassicales</taxon>
        <taxon>Brassicaceae</taxon>
        <taxon>Brassiceae</taxon>
        <taxon>Brassica</taxon>
    </lineage>
</organism>
<name>M4F696_BRACM</name>
<reference evidence="2 3" key="1">
    <citation type="journal article" date="2011" name="Nat. Genet.">
        <title>The genome of the mesopolyploid crop species Brassica rapa.</title>
        <authorList>
            <consortium name="Brassica rapa Genome Sequencing Project Consortium"/>
            <person name="Wang X."/>
            <person name="Wang H."/>
            <person name="Wang J."/>
            <person name="Sun R."/>
            <person name="Wu J."/>
            <person name="Liu S."/>
            <person name="Bai Y."/>
            <person name="Mun J.H."/>
            <person name="Bancroft I."/>
            <person name="Cheng F."/>
            <person name="Huang S."/>
            <person name="Li X."/>
            <person name="Hua W."/>
            <person name="Wang J."/>
            <person name="Wang X."/>
            <person name="Freeling M."/>
            <person name="Pires J.C."/>
            <person name="Paterson A.H."/>
            <person name="Chalhoub B."/>
            <person name="Wang B."/>
            <person name="Hayward A."/>
            <person name="Sharpe A.G."/>
            <person name="Park B.S."/>
            <person name="Weisshaar B."/>
            <person name="Liu B."/>
            <person name="Li B."/>
            <person name="Liu B."/>
            <person name="Tong C."/>
            <person name="Song C."/>
            <person name="Duran C."/>
            <person name="Peng C."/>
            <person name="Geng C."/>
            <person name="Koh C."/>
            <person name="Lin C."/>
            <person name="Edwards D."/>
            <person name="Mu D."/>
            <person name="Shen D."/>
            <person name="Soumpourou E."/>
            <person name="Li F."/>
            <person name="Fraser F."/>
            <person name="Conant G."/>
            <person name="Lassalle G."/>
            <person name="King G.J."/>
            <person name="Bonnema G."/>
            <person name="Tang H."/>
            <person name="Wang H."/>
            <person name="Belcram H."/>
            <person name="Zhou H."/>
            <person name="Hirakawa H."/>
            <person name="Abe H."/>
            <person name="Guo H."/>
            <person name="Wang H."/>
            <person name="Jin H."/>
            <person name="Parkin I.A."/>
            <person name="Batley J."/>
            <person name="Kim J.S."/>
            <person name="Just J."/>
            <person name="Li J."/>
            <person name="Xu J."/>
            <person name="Deng J."/>
            <person name="Kim J.A."/>
            <person name="Li J."/>
            <person name="Yu J."/>
            <person name="Meng J."/>
            <person name="Wang J."/>
            <person name="Min J."/>
            <person name="Poulain J."/>
            <person name="Wang J."/>
            <person name="Hatakeyama K."/>
            <person name="Wu K."/>
            <person name="Wang L."/>
            <person name="Fang L."/>
            <person name="Trick M."/>
            <person name="Links M.G."/>
            <person name="Zhao M."/>
            <person name="Jin M."/>
            <person name="Ramchiary N."/>
            <person name="Drou N."/>
            <person name="Berkman P.J."/>
            <person name="Cai Q."/>
            <person name="Huang Q."/>
            <person name="Li R."/>
            <person name="Tabata S."/>
            <person name="Cheng S."/>
            <person name="Zhang S."/>
            <person name="Zhang S."/>
            <person name="Huang S."/>
            <person name="Sato S."/>
            <person name="Sun S."/>
            <person name="Kwon S.J."/>
            <person name="Choi S.R."/>
            <person name="Lee T.H."/>
            <person name="Fan W."/>
            <person name="Zhao X."/>
            <person name="Tan X."/>
            <person name="Xu X."/>
            <person name="Wang Y."/>
            <person name="Qiu Y."/>
            <person name="Yin Y."/>
            <person name="Li Y."/>
            <person name="Du Y."/>
            <person name="Liao Y."/>
            <person name="Lim Y."/>
            <person name="Narusaka Y."/>
            <person name="Wang Y."/>
            <person name="Wang Z."/>
            <person name="Li Z."/>
            <person name="Wang Z."/>
            <person name="Xiong Z."/>
            <person name="Zhang Z."/>
        </authorList>
    </citation>
    <scope>NUCLEOTIDE SEQUENCE [LARGE SCALE GENOMIC DNA]</scope>
    <source>
        <strain evidence="2 3">cv. Chiifu-401-42</strain>
    </source>
</reference>
<dbReference type="AlphaFoldDB" id="M4F696"/>
<accession>M4F696</accession>
<dbReference type="Proteomes" id="UP000011750">
    <property type="component" value="Chromosome A09"/>
</dbReference>
<feature type="region of interest" description="Disordered" evidence="1">
    <location>
        <begin position="94"/>
        <end position="122"/>
    </location>
</feature>
<feature type="compositionally biased region" description="Basic residues" evidence="1">
    <location>
        <begin position="54"/>
        <end position="66"/>
    </location>
</feature>
<dbReference type="eggNOG" id="ENOG502R7KX">
    <property type="taxonomic scope" value="Eukaryota"/>
</dbReference>
<protein>
    <submittedName>
        <fullName evidence="2">Uncharacterized protein</fullName>
    </submittedName>
</protein>
<reference evidence="2" key="3">
    <citation type="submission" date="2023-03" db="UniProtKB">
        <authorList>
            <consortium name="EnsemblPlants"/>
        </authorList>
    </citation>
    <scope>IDENTIFICATION</scope>
    <source>
        <strain evidence="2">cv. Chiifu-401-42</strain>
    </source>
</reference>